<dbReference type="EMBL" id="JABCMA010000023">
    <property type="protein sequence ID" value="NMR75438.1"/>
    <property type="molecule type" value="Genomic_DNA"/>
</dbReference>
<evidence type="ECO:0000313" key="1">
    <source>
        <dbReference type="EMBL" id="NMR75438.1"/>
    </source>
</evidence>
<organism evidence="1 2">
    <name type="scientific">Vibrio alginolyticus</name>
    <dbReference type="NCBI Taxonomy" id="663"/>
    <lineage>
        <taxon>Bacteria</taxon>
        <taxon>Pseudomonadati</taxon>
        <taxon>Pseudomonadota</taxon>
        <taxon>Gammaproteobacteria</taxon>
        <taxon>Vibrionales</taxon>
        <taxon>Vibrionaceae</taxon>
        <taxon>Vibrio</taxon>
    </lineage>
</organism>
<dbReference type="AlphaFoldDB" id="A0A7Y0MXW7"/>
<evidence type="ECO:0000313" key="2">
    <source>
        <dbReference type="Proteomes" id="UP000565155"/>
    </source>
</evidence>
<dbReference type="Proteomes" id="UP000565155">
    <property type="component" value="Unassembled WGS sequence"/>
</dbReference>
<comment type="caution">
    <text evidence="1">The sequence shown here is derived from an EMBL/GenBank/DDBJ whole genome shotgun (WGS) entry which is preliminary data.</text>
</comment>
<accession>A0A7Y0MXW7</accession>
<name>A0A7Y0MXW7_VIBAL</name>
<protein>
    <submittedName>
        <fullName evidence="1">Uncharacterized protein</fullName>
    </submittedName>
</protein>
<reference evidence="1 2" key="1">
    <citation type="submission" date="2020-04" db="EMBL/GenBank/DDBJ databases">
        <title>Whole-genome sequencing of Vibrio spp. from China reveals different genetic environments of blaCTX-M-14 among diverse lineages.</title>
        <authorList>
            <person name="Zheng Z."/>
            <person name="Ye L."/>
            <person name="Chen S."/>
        </authorList>
    </citation>
    <scope>NUCLEOTIDE SEQUENCE [LARGE SCALE GENOMIC DNA]</scope>
    <source>
        <strain evidence="1 2">Vb1636</strain>
    </source>
</reference>
<gene>
    <name evidence="1" type="ORF">HKB35_17625</name>
</gene>
<proteinExistence type="predicted"/>
<sequence length="84" mass="9904">MDQTQLQSIHNDLSNWVAMNDISKRYPQFTHSQIKRLFWLREQKAGLSRCYRQIGKRGFVNVPLFSMWMSGLLPEQQEANTTDS</sequence>